<feature type="domain" description="SAM-dependent MTase RsmB/NOP-type" evidence="15">
    <location>
        <begin position="167"/>
        <end position="441"/>
    </location>
</feature>
<dbReference type="EMBL" id="JASBQV010000002">
    <property type="protein sequence ID" value="MDI3233803.1"/>
    <property type="molecule type" value="Genomic_DNA"/>
</dbReference>
<dbReference type="InterPro" id="IPR029063">
    <property type="entry name" value="SAM-dependent_MTases_sf"/>
</dbReference>
<dbReference type="EC" id="2.1.1.176" evidence="4"/>
<dbReference type="CDD" id="cd02440">
    <property type="entry name" value="AdoMet_MTases"/>
    <property type="match status" value="1"/>
</dbReference>
<proteinExistence type="inferred from homology"/>
<dbReference type="InterPro" id="IPR006027">
    <property type="entry name" value="NusB_RsmB_TIM44"/>
</dbReference>
<evidence type="ECO:0000256" key="13">
    <source>
        <dbReference type="ARBA" id="ARBA00047283"/>
    </source>
</evidence>
<evidence type="ECO:0000313" key="16">
    <source>
        <dbReference type="EMBL" id="MDI3233803.1"/>
    </source>
</evidence>
<keyword evidence="6" id="KW-0698">rRNA processing</keyword>
<keyword evidence="5" id="KW-0963">Cytoplasm</keyword>
<evidence type="ECO:0000256" key="11">
    <source>
        <dbReference type="ARBA" id="ARBA00030399"/>
    </source>
</evidence>
<dbReference type="Proteomes" id="UP001243286">
    <property type="component" value="Unassembled WGS sequence"/>
</dbReference>
<feature type="active site" description="Nucleophile" evidence="14">
    <location>
        <position position="378"/>
    </location>
</feature>
<dbReference type="SUPFAM" id="SSF53335">
    <property type="entry name" value="S-adenosyl-L-methionine-dependent methyltransferases"/>
    <property type="match status" value="1"/>
</dbReference>
<evidence type="ECO:0000256" key="12">
    <source>
        <dbReference type="ARBA" id="ARBA00031088"/>
    </source>
</evidence>
<evidence type="ECO:0000259" key="15">
    <source>
        <dbReference type="PROSITE" id="PS51686"/>
    </source>
</evidence>
<dbReference type="InterPro" id="IPR035926">
    <property type="entry name" value="NusB-like_sf"/>
</dbReference>
<organism evidence="16 17">
    <name type="scientific">Exiguobacterium antarcticum</name>
    <dbReference type="NCBI Taxonomy" id="132920"/>
    <lineage>
        <taxon>Bacteria</taxon>
        <taxon>Bacillati</taxon>
        <taxon>Bacillota</taxon>
        <taxon>Bacilli</taxon>
        <taxon>Bacillales</taxon>
        <taxon>Bacillales Family XII. Incertae Sedis</taxon>
        <taxon>Exiguobacterium</taxon>
    </lineage>
</organism>
<feature type="binding site" evidence="14">
    <location>
        <begin position="256"/>
        <end position="262"/>
    </location>
    <ligand>
        <name>S-adenosyl-L-methionine</name>
        <dbReference type="ChEBI" id="CHEBI:59789"/>
    </ligand>
</feature>
<keyword evidence="7 14" id="KW-0489">Methyltransferase</keyword>
<dbReference type="NCBIfam" id="NF011494">
    <property type="entry name" value="PRK14902.1"/>
    <property type="match status" value="1"/>
</dbReference>
<keyword evidence="9 14" id="KW-0949">S-adenosyl-L-methionine</keyword>
<dbReference type="GO" id="GO:0032259">
    <property type="term" value="P:methylation"/>
    <property type="evidence" value="ECO:0007669"/>
    <property type="project" value="UniProtKB-KW"/>
</dbReference>
<evidence type="ECO:0000256" key="9">
    <source>
        <dbReference type="ARBA" id="ARBA00022691"/>
    </source>
</evidence>
<dbReference type="InterPro" id="IPR054728">
    <property type="entry name" value="RsmB-like_ferredoxin"/>
</dbReference>
<keyword evidence="17" id="KW-1185">Reference proteome</keyword>
<keyword evidence="8 14" id="KW-0808">Transferase</keyword>
<sequence>MNVRDAAVTTLLKIGQGGAFSTISVHQMLEKRAIAKADVGLYTELVYGTLSRELTLDYILEPFLASQKKLDPFMRPLLRMSVYQLFYLDRIPDHAVINEAVEIAKTRGKPHIAKVVNGVLRNVLRKGKPDFSTISSTVQRISIETSHPAWLVERWIELFGEDETWQMCRLNNEPAPVTVRVNQRRADRQEMIQLLEEQGVIAKLAHAAPDGLEIISGSVQQTDLLERGYLSLQDESSMLVASAVGAQASDRVLDSCAAPGGKAMHIAEGLTTGSLFALDLHPHKVKLLEKQAKRLGLETVQTDVLDARQAGSRFDPASFDRILVDAPCSGLGVIRRKPDIKWTKRPEDLTQLPVIQRQIIEAVLPLVKTGGTFVYSTCTMDPLENEQQTEYILSQGFEFDEGFKTRMPESVQSLIGERAELKLLPTTLGTDGFYIAAFKKNDLKNG</sequence>
<dbReference type="GO" id="GO:0008168">
    <property type="term" value="F:methyltransferase activity"/>
    <property type="evidence" value="ECO:0007669"/>
    <property type="project" value="UniProtKB-KW"/>
</dbReference>
<dbReference type="Gene3D" id="1.10.940.10">
    <property type="entry name" value="NusB-like"/>
    <property type="match status" value="1"/>
</dbReference>
<feature type="binding site" evidence="14">
    <location>
        <position position="325"/>
    </location>
    <ligand>
        <name>S-adenosyl-L-methionine</name>
        <dbReference type="ChEBI" id="CHEBI:59789"/>
    </ligand>
</feature>
<dbReference type="PROSITE" id="PS51686">
    <property type="entry name" value="SAM_MT_RSMB_NOP"/>
    <property type="match status" value="1"/>
</dbReference>
<evidence type="ECO:0000256" key="5">
    <source>
        <dbReference type="ARBA" id="ARBA00022490"/>
    </source>
</evidence>
<evidence type="ECO:0000256" key="8">
    <source>
        <dbReference type="ARBA" id="ARBA00022679"/>
    </source>
</evidence>
<evidence type="ECO:0000256" key="10">
    <source>
        <dbReference type="ARBA" id="ARBA00022884"/>
    </source>
</evidence>
<dbReference type="RefSeq" id="WP_282354109.1">
    <property type="nucleotide sequence ID" value="NZ_JASBQV010000002.1"/>
</dbReference>
<dbReference type="PROSITE" id="PS01153">
    <property type="entry name" value="NOL1_NOP2_SUN"/>
    <property type="match status" value="1"/>
</dbReference>
<feature type="binding site" evidence="14">
    <location>
        <position position="306"/>
    </location>
    <ligand>
        <name>S-adenosyl-L-methionine</name>
        <dbReference type="ChEBI" id="CHEBI:59789"/>
    </ligand>
</feature>
<evidence type="ECO:0000256" key="2">
    <source>
        <dbReference type="ARBA" id="ARBA00004496"/>
    </source>
</evidence>
<dbReference type="Pfam" id="PF01189">
    <property type="entry name" value="Methyltr_RsmB-F"/>
    <property type="match status" value="1"/>
</dbReference>
<dbReference type="InterPro" id="IPR049560">
    <property type="entry name" value="MeTrfase_RsmB-F_NOP2_cat"/>
</dbReference>
<dbReference type="Gene3D" id="3.40.50.150">
    <property type="entry name" value="Vaccinia Virus protein VP39"/>
    <property type="match status" value="1"/>
</dbReference>
<dbReference type="SUPFAM" id="SSF48013">
    <property type="entry name" value="NusB-like"/>
    <property type="match status" value="1"/>
</dbReference>
<accession>A0ABT6QYX6</accession>
<dbReference type="NCBIfam" id="TIGR00563">
    <property type="entry name" value="rsmB"/>
    <property type="match status" value="1"/>
</dbReference>
<protein>
    <recommendedName>
        <fullName evidence="4">16S rRNA (cytosine(967)-C(5))-methyltransferase</fullName>
        <ecNumber evidence="4">2.1.1.176</ecNumber>
    </recommendedName>
    <alternativeName>
        <fullName evidence="11">16S rRNA m5C967 methyltransferase</fullName>
    </alternativeName>
    <alternativeName>
        <fullName evidence="12">rRNA (cytosine-C(5)-)-methyltransferase RsmB</fullName>
    </alternativeName>
</protein>
<dbReference type="PRINTS" id="PR02008">
    <property type="entry name" value="RCMTFAMILY"/>
</dbReference>
<evidence type="ECO:0000256" key="3">
    <source>
        <dbReference type="ARBA" id="ARBA00007494"/>
    </source>
</evidence>
<evidence type="ECO:0000256" key="14">
    <source>
        <dbReference type="PROSITE-ProRule" id="PRU01023"/>
    </source>
</evidence>
<comment type="similarity">
    <text evidence="3 14">Belongs to the class I-like SAM-binding methyltransferase superfamily. RsmB/NOP family.</text>
</comment>
<feature type="binding site" evidence="14">
    <location>
        <position position="279"/>
    </location>
    <ligand>
        <name>S-adenosyl-L-methionine</name>
        <dbReference type="ChEBI" id="CHEBI:59789"/>
    </ligand>
</feature>
<keyword evidence="10 14" id="KW-0694">RNA-binding</keyword>
<evidence type="ECO:0000313" key="17">
    <source>
        <dbReference type="Proteomes" id="UP001243286"/>
    </source>
</evidence>
<comment type="caution">
    <text evidence="16">The sequence shown here is derived from an EMBL/GenBank/DDBJ whole genome shotgun (WGS) entry which is preliminary data.</text>
</comment>
<comment type="catalytic activity">
    <reaction evidence="13">
        <text>cytidine(967) in 16S rRNA + S-adenosyl-L-methionine = 5-methylcytidine(967) in 16S rRNA + S-adenosyl-L-homocysteine + H(+)</text>
        <dbReference type="Rhea" id="RHEA:42748"/>
        <dbReference type="Rhea" id="RHEA-COMP:10219"/>
        <dbReference type="Rhea" id="RHEA-COMP:10220"/>
        <dbReference type="ChEBI" id="CHEBI:15378"/>
        <dbReference type="ChEBI" id="CHEBI:57856"/>
        <dbReference type="ChEBI" id="CHEBI:59789"/>
        <dbReference type="ChEBI" id="CHEBI:74483"/>
        <dbReference type="ChEBI" id="CHEBI:82748"/>
        <dbReference type="EC" id="2.1.1.176"/>
    </reaction>
</comment>
<dbReference type="InterPro" id="IPR001678">
    <property type="entry name" value="MeTrfase_RsmB-F_NOP2_dom"/>
</dbReference>
<reference evidence="16 17" key="1">
    <citation type="submission" date="2023-04" db="EMBL/GenBank/DDBJ databases">
        <title>Antarctic isolates genomes.</title>
        <authorList>
            <person name="Dimov S.G."/>
        </authorList>
    </citation>
    <scope>NUCLEOTIDE SEQUENCE [LARGE SCALE GENOMIC DNA]</scope>
    <source>
        <strain evidence="16 17">AL19</strain>
    </source>
</reference>
<comment type="function">
    <text evidence="1">Specifically methylates the cytosine at position 967 (m5C967) of 16S rRNA.</text>
</comment>
<name>A0ABT6QYX6_9BACL</name>
<evidence type="ECO:0000256" key="1">
    <source>
        <dbReference type="ARBA" id="ARBA00002724"/>
    </source>
</evidence>
<dbReference type="InterPro" id="IPR004573">
    <property type="entry name" value="rRNA_ssu_MeTfrase_B"/>
</dbReference>
<dbReference type="PANTHER" id="PTHR22807:SF53">
    <property type="entry name" value="RIBOSOMAL RNA SMALL SUBUNIT METHYLTRANSFERASE B-RELATED"/>
    <property type="match status" value="1"/>
</dbReference>
<evidence type="ECO:0000256" key="6">
    <source>
        <dbReference type="ARBA" id="ARBA00022552"/>
    </source>
</evidence>
<dbReference type="InterPro" id="IPR018314">
    <property type="entry name" value="RsmB/NOL1/NOP2-like_CS"/>
</dbReference>
<dbReference type="Pfam" id="PF01029">
    <property type="entry name" value="NusB"/>
    <property type="match status" value="1"/>
</dbReference>
<dbReference type="Pfam" id="PF22458">
    <property type="entry name" value="RsmF-B_ferredox"/>
    <property type="match status" value="1"/>
</dbReference>
<dbReference type="PANTHER" id="PTHR22807">
    <property type="entry name" value="NOP2 YEAST -RELATED NOL1/NOP2/FMU SUN DOMAIN-CONTAINING"/>
    <property type="match status" value="1"/>
</dbReference>
<comment type="subcellular location">
    <subcellularLocation>
        <location evidence="2">Cytoplasm</location>
    </subcellularLocation>
</comment>
<dbReference type="InterPro" id="IPR023267">
    <property type="entry name" value="RCMT"/>
</dbReference>
<evidence type="ECO:0000256" key="4">
    <source>
        <dbReference type="ARBA" id="ARBA00012140"/>
    </source>
</evidence>
<dbReference type="Gene3D" id="3.30.70.1170">
    <property type="entry name" value="Sun protein, domain 3"/>
    <property type="match status" value="1"/>
</dbReference>
<evidence type="ECO:0000256" key="7">
    <source>
        <dbReference type="ARBA" id="ARBA00022603"/>
    </source>
</evidence>
<gene>
    <name evidence="16" type="primary">rsmB</name>
    <name evidence="16" type="ORF">QK289_02200</name>
</gene>